<evidence type="ECO:0000313" key="1">
    <source>
        <dbReference type="Proteomes" id="UP000887581"/>
    </source>
</evidence>
<keyword evidence="1" id="KW-1185">Reference proteome</keyword>
<proteinExistence type="predicted"/>
<name>A0A915PX80_9BILA</name>
<reference evidence="2" key="1">
    <citation type="submission" date="2022-11" db="UniProtKB">
        <authorList>
            <consortium name="WormBaseParasite"/>
        </authorList>
    </citation>
    <scope>IDENTIFICATION</scope>
</reference>
<evidence type="ECO:0000313" key="2">
    <source>
        <dbReference type="WBParaSite" id="sdigi.contig53.g3075.t1"/>
    </source>
</evidence>
<dbReference type="AlphaFoldDB" id="A0A915PX80"/>
<dbReference type="WBParaSite" id="sdigi.contig53.g3075.t1">
    <property type="protein sequence ID" value="sdigi.contig53.g3075.t1"/>
    <property type="gene ID" value="sdigi.contig53.g3075"/>
</dbReference>
<organism evidence="1 2">
    <name type="scientific">Setaria digitata</name>
    <dbReference type="NCBI Taxonomy" id="48799"/>
    <lineage>
        <taxon>Eukaryota</taxon>
        <taxon>Metazoa</taxon>
        <taxon>Ecdysozoa</taxon>
        <taxon>Nematoda</taxon>
        <taxon>Chromadorea</taxon>
        <taxon>Rhabditida</taxon>
        <taxon>Spirurina</taxon>
        <taxon>Spiruromorpha</taxon>
        <taxon>Filarioidea</taxon>
        <taxon>Setariidae</taxon>
        <taxon>Setaria</taxon>
    </lineage>
</organism>
<protein>
    <submittedName>
        <fullName evidence="2">Uncharacterized protein</fullName>
    </submittedName>
</protein>
<sequence>MYRCSSAGGDLNLERQISSCLLLSHETHEISKLAFEQLPSNAHGMVASLLLIINDDGCGGGNR</sequence>
<dbReference type="Proteomes" id="UP000887581">
    <property type="component" value="Unplaced"/>
</dbReference>
<accession>A0A915PX80</accession>